<dbReference type="RefSeq" id="WP_377021462.1">
    <property type="nucleotide sequence ID" value="NZ_JBHLTS010000017.1"/>
</dbReference>
<evidence type="ECO:0000313" key="3">
    <source>
        <dbReference type="Proteomes" id="UP001589828"/>
    </source>
</evidence>
<comment type="caution">
    <text evidence="2">The sequence shown here is derived from an EMBL/GenBank/DDBJ whole genome shotgun (WGS) entry which is preliminary data.</text>
</comment>
<name>A0ABV6L2L9_9SPHI</name>
<dbReference type="PANTHER" id="PTHR46401">
    <property type="entry name" value="GLYCOSYLTRANSFERASE WBBK-RELATED"/>
    <property type="match status" value="1"/>
</dbReference>
<keyword evidence="2" id="KW-0328">Glycosyltransferase</keyword>
<gene>
    <name evidence="2" type="ORF">ACFFGT_05270</name>
</gene>
<dbReference type="CDD" id="cd03801">
    <property type="entry name" value="GT4_PimA-like"/>
    <property type="match status" value="1"/>
</dbReference>
<accession>A0ABV6L2L9</accession>
<dbReference type="PANTHER" id="PTHR46401:SF2">
    <property type="entry name" value="GLYCOSYLTRANSFERASE WBBK-RELATED"/>
    <property type="match status" value="1"/>
</dbReference>
<dbReference type="Gene3D" id="3.40.50.2000">
    <property type="entry name" value="Glycogen Phosphorylase B"/>
    <property type="match status" value="1"/>
</dbReference>
<proteinExistence type="predicted"/>
<dbReference type="SUPFAM" id="SSF53756">
    <property type="entry name" value="UDP-Glycosyltransferase/glycogen phosphorylase"/>
    <property type="match status" value="1"/>
</dbReference>
<dbReference type="Proteomes" id="UP001589828">
    <property type="component" value="Unassembled WGS sequence"/>
</dbReference>
<dbReference type="GO" id="GO:0016757">
    <property type="term" value="F:glycosyltransferase activity"/>
    <property type="evidence" value="ECO:0007669"/>
    <property type="project" value="UniProtKB-KW"/>
</dbReference>
<reference evidence="2 3" key="1">
    <citation type="submission" date="2024-09" db="EMBL/GenBank/DDBJ databases">
        <authorList>
            <person name="Sun Q."/>
            <person name="Mori K."/>
        </authorList>
    </citation>
    <scope>NUCLEOTIDE SEQUENCE [LARGE SCALE GENOMIC DNA]</scope>
    <source>
        <strain evidence="2 3">NCAIM B.02415</strain>
    </source>
</reference>
<dbReference type="EMBL" id="JBHLTS010000017">
    <property type="protein sequence ID" value="MFC0513597.1"/>
    <property type="molecule type" value="Genomic_DNA"/>
</dbReference>
<keyword evidence="3" id="KW-1185">Reference proteome</keyword>
<protein>
    <submittedName>
        <fullName evidence="2">Glycosyltransferase family 4 protein</fullName>
        <ecNumber evidence="2">2.4.-.-</ecNumber>
    </submittedName>
</protein>
<sequence length="356" mass="39837">MKKVLLITDVDFWQKNSGHRTRIAALIKYLSGQTQLTIVIACPVHESAETIIAGNLNAEFHVLEKNGILNSTGYARRLKKFIKGRFFDAVIIEYIHCSYFLNVLEDGTNVILDAHDIISDRAEEFKKHNYAGALYEISRETEVNIFNVFDHVMVLCQPDYDRVKQIMGAGNVLLCPHPVDYKQYVINEDVKNIVFVGSAYVPNVDAINFFINECWPSIAAKYPVLLNIYGTVCHELSIATTSGIRLNGFVTDTDQIYAGADIVINPVRFGAGLKIKNIEALAYGVPLITTTHGARGLEAGLNNCMLIADTAHEFTDAVELLINDFPLRRQFSFNAQKLIETHFSAKKCFDPLMAVL</sequence>
<dbReference type="Pfam" id="PF13692">
    <property type="entry name" value="Glyco_trans_1_4"/>
    <property type="match status" value="1"/>
</dbReference>
<evidence type="ECO:0000313" key="2">
    <source>
        <dbReference type="EMBL" id="MFC0513597.1"/>
    </source>
</evidence>
<evidence type="ECO:0000256" key="1">
    <source>
        <dbReference type="ARBA" id="ARBA00022679"/>
    </source>
</evidence>
<keyword evidence="1 2" id="KW-0808">Transferase</keyword>
<organism evidence="2 3">
    <name type="scientific">Mucilaginibacter angelicae</name>
    <dbReference type="NCBI Taxonomy" id="869718"/>
    <lineage>
        <taxon>Bacteria</taxon>
        <taxon>Pseudomonadati</taxon>
        <taxon>Bacteroidota</taxon>
        <taxon>Sphingobacteriia</taxon>
        <taxon>Sphingobacteriales</taxon>
        <taxon>Sphingobacteriaceae</taxon>
        <taxon>Mucilaginibacter</taxon>
    </lineage>
</organism>
<dbReference type="EC" id="2.4.-.-" evidence="2"/>